<keyword evidence="1" id="KW-0418">Kinase</keyword>
<accession>A0ACB7EGZ1</accession>
<protein>
    <submittedName>
        <fullName evidence="1">Protein kinase C-binding protein NELL1</fullName>
    </submittedName>
</protein>
<reference evidence="1" key="1">
    <citation type="submission" date="2020-04" db="EMBL/GenBank/DDBJ databases">
        <title>A chromosome-scale assembly and high-density genetic map of the yellow drum (Nibea albiflora) genome.</title>
        <authorList>
            <person name="Xu D."/>
            <person name="Zhang W."/>
            <person name="Chen R."/>
            <person name="Tan P."/>
            <person name="Wang L."/>
            <person name="Song H."/>
            <person name="Tian L."/>
            <person name="Zhu Q."/>
            <person name="Wang B."/>
        </authorList>
    </citation>
    <scope>NUCLEOTIDE SEQUENCE</scope>
    <source>
        <strain evidence="1">ZJHYS-2018</strain>
    </source>
</reference>
<evidence type="ECO:0000313" key="2">
    <source>
        <dbReference type="Proteomes" id="UP000805704"/>
    </source>
</evidence>
<organism evidence="1 2">
    <name type="scientific">Nibea albiflora</name>
    <name type="common">Yellow drum</name>
    <name type="synonym">Corvina albiflora</name>
    <dbReference type="NCBI Taxonomy" id="240163"/>
    <lineage>
        <taxon>Eukaryota</taxon>
        <taxon>Metazoa</taxon>
        <taxon>Chordata</taxon>
        <taxon>Craniata</taxon>
        <taxon>Vertebrata</taxon>
        <taxon>Euteleostomi</taxon>
        <taxon>Actinopterygii</taxon>
        <taxon>Neopterygii</taxon>
        <taxon>Teleostei</taxon>
        <taxon>Neoteleostei</taxon>
        <taxon>Acanthomorphata</taxon>
        <taxon>Eupercaria</taxon>
        <taxon>Sciaenidae</taxon>
        <taxon>Nibea</taxon>
    </lineage>
</organism>
<comment type="caution">
    <text evidence="1">The sequence shown here is derived from an EMBL/GenBank/DDBJ whole genome shotgun (WGS) entry which is preliminary data.</text>
</comment>
<keyword evidence="2" id="KW-1185">Reference proteome</keyword>
<dbReference type="EMBL" id="CM024795">
    <property type="protein sequence ID" value="KAG8001189.1"/>
    <property type="molecule type" value="Genomic_DNA"/>
</dbReference>
<name>A0ACB7EGZ1_NIBAL</name>
<feature type="non-terminal residue" evidence="1">
    <location>
        <position position="126"/>
    </location>
</feature>
<evidence type="ECO:0000313" key="1">
    <source>
        <dbReference type="EMBL" id="KAG8001189.1"/>
    </source>
</evidence>
<proteinExistence type="predicted"/>
<dbReference type="Proteomes" id="UP000805704">
    <property type="component" value="Chromosome 7"/>
</dbReference>
<sequence length="126" mass="13534">MKIGFRYCYAASKHSNIDECATQMHYCQSNTACVNLPGSHRCDCLPGFIRVDEYSCTEDARPGLIARLPGPGFGTNTSSAPVYHSPLAPPRPEPENLHVPAVRSSFASSVNEKHSPGALSSALNSL</sequence>
<gene>
    <name evidence="1" type="primary">NELL1.2</name>
    <name evidence="1" type="ORF">GBF38_006750</name>
</gene>
<keyword evidence="1" id="KW-0808">Transferase</keyword>